<accession>A0A656QT51</accession>
<dbReference type="PANTHER" id="PTHR12526">
    <property type="entry name" value="GLYCOSYLTRANSFERASE"/>
    <property type="match status" value="1"/>
</dbReference>
<dbReference type="Pfam" id="PF00534">
    <property type="entry name" value="Glycos_transf_1"/>
    <property type="match status" value="1"/>
</dbReference>
<organism evidence="4 5">
    <name type="scientific">Caballeronia zhejiangensis</name>
    <dbReference type="NCBI Taxonomy" id="871203"/>
    <lineage>
        <taxon>Bacteria</taxon>
        <taxon>Pseudomonadati</taxon>
        <taxon>Pseudomonadota</taxon>
        <taxon>Betaproteobacteria</taxon>
        <taxon>Burkholderiales</taxon>
        <taxon>Burkholderiaceae</taxon>
        <taxon>Caballeronia</taxon>
    </lineage>
</organism>
<dbReference type="AlphaFoldDB" id="A0A656QT51"/>
<keyword evidence="1" id="KW-0812">Transmembrane</keyword>
<feature type="domain" description="Glycosyl transferase family 1" evidence="2">
    <location>
        <begin position="169"/>
        <end position="309"/>
    </location>
</feature>
<keyword evidence="1" id="KW-0472">Membrane</keyword>
<evidence type="ECO:0000313" key="5">
    <source>
        <dbReference type="Proteomes" id="UP000027451"/>
    </source>
</evidence>
<dbReference type="InterPro" id="IPR028098">
    <property type="entry name" value="Glyco_trans_4-like_N"/>
</dbReference>
<proteinExistence type="predicted"/>
<dbReference type="CDD" id="cd03802">
    <property type="entry name" value="GT4_AviGT4-like"/>
    <property type="match status" value="1"/>
</dbReference>
<comment type="caution">
    <text evidence="4">The sequence shown here is derived from an EMBL/GenBank/DDBJ whole genome shotgun (WGS) entry which is preliminary data.</text>
</comment>
<feature type="domain" description="Glycosyltransferase subfamily 4-like N-terminal" evidence="3">
    <location>
        <begin position="18"/>
        <end position="124"/>
    </location>
</feature>
<evidence type="ECO:0000259" key="2">
    <source>
        <dbReference type="Pfam" id="PF00534"/>
    </source>
</evidence>
<dbReference type="InterPro" id="IPR001296">
    <property type="entry name" value="Glyco_trans_1"/>
</dbReference>
<keyword evidence="4" id="KW-0808">Transferase</keyword>
<evidence type="ECO:0000256" key="1">
    <source>
        <dbReference type="SAM" id="Phobius"/>
    </source>
</evidence>
<dbReference type="SUPFAM" id="SSF53756">
    <property type="entry name" value="UDP-Glycosyltransferase/glycogen phosphorylase"/>
    <property type="match status" value="1"/>
</dbReference>
<protein>
    <submittedName>
        <fullName evidence="4">Glycosyl transferase</fullName>
    </submittedName>
</protein>
<dbReference type="Pfam" id="PF13439">
    <property type="entry name" value="Glyco_transf_4"/>
    <property type="match status" value="1"/>
</dbReference>
<dbReference type="Gene3D" id="3.40.50.2000">
    <property type="entry name" value="Glycogen Phosphorylase B"/>
    <property type="match status" value="2"/>
</dbReference>
<dbReference type="PANTHER" id="PTHR12526:SF595">
    <property type="entry name" value="BLL5217 PROTEIN"/>
    <property type="match status" value="1"/>
</dbReference>
<dbReference type="EMBL" id="JFHD01000003">
    <property type="protein sequence ID" value="KDR32373.1"/>
    <property type="molecule type" value="Genomic_DNA"/>
</dbReference>
<keyword evidence="1" id="KW-1133">Transmembrane helix</keyword>
<sequence length="453" mass="50576">MRIAQIAPLHEAVPPKLYGGTERVVSYLTDALVDLGHDVTLFASGDSQTRARLEPAWPRALRLDPGIRDSLAPHMLLLETVRRRAHEFDVLHFHLEYLPFPLFSQSDTPFVTTLHGRLDLPELRAIFATFTHANIISISDDQRSPLPRANWLKTVYHGLPDGLLTPQPHKKPEYLAFLGRISPQKRADLAIEIAARSGLPLKIAAKVDKADEKYFASTVEPLLSQAHVEFIGEISETRKPDFLSGAKALLFPIDWNEPFGLVMIESMACGTPVIAFKRGAVPEVIDHGVTGFICEDVQDAVGALHRIDELSRPRVRAQFERRFSASRMAQNYVDAYTSMLHAAKRPVPRWESPRCAMDGRRNHWNAHRKRSDALTCETIDDNEPVPQRKFQRARFGGPNIGSDNPWTFALAILRGLGSLATLGWALGTVVAVAVTKLRTRGDHALRLESSALR</sequence>
<feature type="transmembrane region" description="Helical" evidence="1">
    <location>
        <begin position="408"/>
        <end position="434"/>
    </location>
</feature>
<reference evidence="4 5" key="1">
    <citation type="submission" date="2014-03" db="EMBL/GenBank/DDBJ databases">
        <title>Draft Genome Sequences of Four Burkholderia Strains.</title>
        <authorList>
            <person name="Liu X.Y."/>
            <person name="Li C.X."/>
            <person name="Xu J.H."/>
        </authorList>
    </citation>
    <scope>NUCLEOTIDE SEQUENCE [LARGE SCALE GENOMIC DNA]</scope>
    <source>
        <strain evidence="4 5">OP-1</strain>
    </source>
</reference>
<evidence type="ECO:0000259" key="3">
    <source>
        <dbReference type="Pfam" id="PF13439"/>
    </source>
</evidence>
<dbReference type="GO" id="GO:0016757">
    <property type="term" value="F:glycosyltransferase activity"/>
    <property type="evidence" value="ECO:0007669"/>
    <property type="project" value="InterPro"/>
</dbReference>
<dbReference type="Proteomes" id="UP000027451">
    <property type="component" value="Unassembled WGS sequence"/>
</dbReference>
<keyword evidence="5" id="KW-1185">Reference proteome</keyword>
<gene>
    <name evidence="4" type="ORF">BG60_20065</name>
</gene>
<evidence type="ECO:0000313" key="4">
    <source>
        <dbReference type="EMBL" id="KDR32373.1"/>
    </source>
</evidence>
<name>A0A656QT51_9BURK</name>